<comment type="caution">
    <text evidence="2">The sequence shown here is derived from an EMBL/GenBank/DDBJ whole genome shotgun (WGS) entry which is preliminary data.</text>
</comment>
<evidence type="ECO:0000256" key="1">
    <source>
        <dbReference type="SAM" id="MobiDB-lite"/>
    </source>
</evidence>
<gene>
    <name evidence="2" type="ORF">GCM10018772_55210</name>
</gene>
<protein>
    <submittedName>
        <fullName evidence="2">Uncharacterized protein</fullName>
    </submittedName>
</protein>
<dbReference type="AlphaFoldDB" id="A0A919ASC3"/>
<reference evidence="2" key="2">
    <citation type="submission" date="2020-09" db="EMBL/GenBank/DDBJ databases">
        <authorList>
            <person name="Sun Q."/>
            <person name="Ohkuma M."/>
        </authorList>
    </citation>
    <scope>NUCLEOTIDE SEQUENCE</scope>
    <source>
        <strain evidence="2">JCM 4477</strain>
    </source>
</reference>
<evidence type="ECO:0000313" key="2">
    <source>
        <dbReference type="EMBL" id="GHF22552.1"/>
    </source>
</evidence>
<keyword evidence="3" id="KW-1185">Reference proteome</keyword>
<name>A0A919ASC3_9ACTN</name>
<organism evidence="2 3">
    <name type="scientific">Streptomyces fumanus</name>
    <dbReference type="NCBI Taxonomy" id="67302"/>
    <lineage>
        <taxon>Bacteria</taxon>
        <taxon>Bacillati</taxon>
        <taxon>Actinomycetota</taxon>
        <taxon>Actinomycetes</taxon>
        <taxon>Kitasatosporales</taxon>
        <taxon>Streptomycetaceae</taxon>
        <taxon>Streptomyces</taxon>
    </lineage>
</organism>
<feature type="region of interest" description="Disordered" evidence="1">
    <location>
        <begin position="35"/>
        <end position="56"/>
    </location>
</feature>
<proteinExistence type="predicted"/>
<evidence type="ECO:0000313" key="3">
    <source>
        <dbReference type="Proteomes" id="UP000630718"/>
    </source>
</evidence>
<feature type="compositionally biased region" description="Low complexity" evidence="1">
    <location>
        <begin position="35"/>
        <end position="44"/>
    </location>
</feature>
<dbReference type="EMBL" id="BNBI01000013">
    <property type="protein sequence ID" value="GHF22552.1"/>
    <property type="molecule type" value="Genomic_DNA"/>
</dbReference>
<accession>A0A919ASC3</accession>
<reference evidence="2" key="1">
    <citation type="journal article" date="2014" name="Int. J. Syst. Evol. Microbiol.">
        <title>Complete genome sequence of Corynebacterium casei LMG S-19264T (=DSM 44701T), isolated from a smear-ripened cheese.</title>
        <authorList>
            <consortium name="US DOE Joint Genome Institute (JGI-PGF)"/>
            <person name="Walter F."/>
            <person name="Albersmeier A."/>
            <person name="Kalinowski J."/>
            <person name="Ruckert C."/>
        </authorList>
    </citation>
    <scope>NUCLEOTIDE SEQUENCE</scope>
    <source>
        <strain evidence="2">JCM 4477</strain>
    </source>
</reference>
<dbReference type="Proteomes" id="UP000630718">
    <property type="component" value="Unassembled WGS sequence"/>
</dbReference>
<sequence>MRVGADTEADAAYMGEPDPFLYLLCLPELSRRSAGGRAARPAAGGHPGECPRGGRVGVARSYSTPVRPWHTIWRTLANPGE</sequence>